<protein>
    <submittedName>
        <fullName evidence="2">Putative secreted protein</fullName>
    </submittedName>
</protein>
<proteinExistence type="predicted"/>
<evidence type="ECO:0000313" key="2">
    <source>
        <dbReference type="EMBL" id="MXU92753.1"/>
    </source>
</evidence>
<feature type="signal peptide" evidence="1">
    <location>
        <begin position="1"/>
        <end position="18"/>
    </location>
</feature>
<organism evidence="2">
    <name type="scientific">Ixodes ricinus</name>
    <name type="common">Common tick</name>
    <name type="synonym">Acarus ricinus</name>
    <dbReference type="NCBI Taxonomy" id="34613"/>
    <lineage>
        <taxon>Eukaryota</taxon>
        <taxon>Metazoa</taxon>
        <taxon>Ecdysozoa</taxon>
        <taxon>Arthropoda</taxon>
        <taxon>Chelicerata</taxon>
        <taxon>Arachnida</taxon>
        <taxon>Acari</taxon>
        <taxon>Parasitiformes</taxon>
        <taxon>Ixodida</taxon>
        <taxon>Ixodoidea</taxon>
        <taxon>Ixodidae</taxon>
        <taxon>Ixodinae</taxon>
        <taxon>Ixodes</taxon>
    </lineage>
</organism>
<reference evidence="2" key="1">
    <citation type="submission" date="2019-12" db="EMBL/GenBank/DDBJ databases">
        <title>An insight into the sialome of adult female Ixodes ricinus ticks feeding for 6 days.</title>
        <authorList>
            <person name="Perner J."/>
            <person name="Ribeiro J.M.C."/>
        </authorList>
    </citation>
    <scope>NUCLEOTIDE SEQUENCE</scope>
    <source>
        <strain evidence="2">Semi-engorged</strain>
        <tissue evidence="2">Salivary glands</tissue>
    </source>
</reference>
<evidence type="ECO:0000256" key="1">
    <source>
        <dbReference type="SAM" id="SignalP"/>
    </source>
</evidence>
<keyword evidence="1" id="KW-0732">Signal</keyword>
<dbReference type="EMBL" id="GIFC01010670">
    <property type="protein sequence ID" value="MXU92753.1"/>
    <property type="molecule type" value="Transcribed_RNA"/>
</dbReference>
<dbReference type="AlphaFoldDB" id="A0A6B0USN2"/>
<name>A0A6B0USN2_IXORI</name>
<feature type="chain" id="PRO_5025526687" evidence="1">
    <location>
        <begin position="19"/>
        <end position="137"/>
    </location>
</feature>
<accession>A0A6B0USN2</accession>
<sequence length="137" mass="15461">MLVSGGTVFALCLGSVVPMIHQHDGAFCIGEHKRVAKFRREVSTNFMPCNQHVICCTFTSIKLYVFVERPHCVRFPCGSIEPFCVVSKFGLPTLIIRYLLYHDTHICSFVFRVTMEISEQYVHEVSGCSDETPGVLL</sequence>